<keyword evidence="2" id="KW-0687">Ribonucleoprotein</keyword>
<dbReference type="AlphaFoldDB" id="A0A0L6U2S9"/>
<sequence length="100" mass="11205">MNDFKVGQVVRSTAGRDKGHFMVVVEVVDENITLVCNGKLRKVSNPKKKKIKHLAKTNHIVKEIQEKALQGSKITNAEIRKILESYHAPDGAGDENRKEV</sequence>
<dbReference type="GO" id="GO:1990904">
    <property type="term" value="C:ribonucleoprotein complex"/>
    <property type="evidence" value="ECO:0007669"/>
    <property type="project" value="UniProtKB-KW"/>
</dbReference>
<dbReference type="PATRIC" id="fig|52689.4.peg.3758"/>
<keyword evidence="4" id="KW-1185">Reference proteome</keyword>
<dbReference type="InterPro" id="IPR008991">
    <property type="entry name" value="Translation_prot_SH3-like_sf"/>
</dbReference>
<dbReference type="OrthoDB" id="1683515at2"/>
<evidence type="ECO:0008006" key="5">
    <source>
        <dbReference type="Google" id="ProtNLM"/>
    </source>
</evidence>
<dbReference type="SUPFAM" id="SSF50104">
    <property type="entry name" value="Translation proteins SH3-like domain"/>
    <property type="match status" value="1"/>
</dbReference>
<keyword evidence="1" id="KW-0689">Ribosomal protein</keyword>
<reference evidence="4" key="1">
    <citation type="submission" date="2015-07" db="EMBL/GenBank/DDBJ databases">
        <title>Draft genome sequence of Acetobacterium bakii DSM 8293, a potential psychrophilic chemical producer through syngas fermentation.</title>
        <authorList>
            <person name="Song Y."/>
            <person name="Hwang S."/>
            <person name="Cho B.-K."/>
        </authorList>
    </citation>
    <scope>NUCLEOTIDE SEQUENCE [LARGE SCALE GENOMIC DNA]</scope>
    <source>
        <strain evidence="4">DSM 8239</strain>
    </source>
</reference>
<dbReference type="STRING" id="52689.AKG39_03585"/>
<protein>
    <recommendedName>
        <fullName evidence="5">50S ribosomal protein L14</fullName>
    </recommendedName>
</protein>
<accession>A0A0L6U2S9</accession>
<evidence type="ECO:0000313" key="3">
    <source>
        <dbReference type="EMBL" id="KNZ42819.1"/>
    </source>
</evidence>
<dbReference type="Proteomes" id="UP000036873">
    <property type="component" value="Unassembled WGS sequence"/>
</dbReference>
<evidence type="ECO:0000313" key="4">
    <source>
        <dbReference type="Proteomes" id="UP000036873"/>
    </source>
</evidence>
<evidence type="ECO:0000256" key="2">
    <source>
        <dbReference type="ARBA" id="ARBA00023274"/>
    </source>
</evidence>
<gene>
    <name evidence="3" type="ORF">AKG39_03585</name>
</gene>
<dbReference type="CDD" id="cd06088">
    <property type="entry name" value="KOW_RPL14"/>
    <property type="match status" value="1"/>
</dbReference>
<dbReference type="GO" id="GO:0005840">
    <property type="term" value="C:ribosome"/>
    <property type="evidence" value="ECO:0007669"/>
    <property type="project" value="UniProtKB-KW"/>
</dbReference>
<dbReference type="InterPro" id="IPR041985">
    <property type="entry name" value="Ribosomal_eL14_KOW"/>
</dbReference>
<dbReference type="RefSeq" id="WP_050738990.1">
    <property type="nucleotide sequence ID" value="NZ_LGYO01000008.1"/>
</dbReference>
<proteinExistence type="predicted"/>
<comment type="caution">
    <text evidence="3">The sequence shown here is derived from an EMBL/GenBank/DDBJ whole genome shotgun (WGS) entry which is preliminary data.</text>
</comment>
<evidence type="ECO:0000256" key="1">
    <source>
        <dbReference type="ARBA" id="ARBA00022980"/>
    </source>
</evidence>
<dbReference type="InterPro" id="IPR014722">
    <property type="entry name" value="Rib_uL2_dom2"/>
</dbReference>
<name>A0A0L6U2S9_9FIRM</name>
<dbReference type="Gene3D" id="2.30.30.30">
    <property type="match status" value="1"/>
</dbReference>
<dbReference type="EMBL" id="LGYO01000008">
    <property type="protein sequence ID" value="KNZ42819.1"/>
    <property type="molecule type" value="Genomic_DNA"/>
</dbReference>
<organism evidence="3 4">
    <name type="scientific">Acetobacterium bakii</name>
    <dbReference type="NCBI Taxonomy" id="52689"/>
    <lineage>
        <taxon>Bacteria</taxon>
        <taxon>Bacillati</taxon>
        <taxon>Bacillota</taxon>
        <taxon>Clostridia</taxon>
        <taxon>Eubacteriales</taxon>
        <taxon>Eubacteriaceae</taxon>
        <taxon>Acetobacterium</taxon>
    </lineage>
</organism>